<evidence type="ECO:0008006" key="3">
    <source>
        <dbReference type="Google" id="ProtNLM"/>
    </source>
</evidence>
<sequence length="124" mass="13893">MIDVACEEYAPKVLGFPVDFVSGNPTPSFMTSTPSLTPFEGSDFILEEIDTYLKDDSISPEIDHSDFDPAGDILLLEKLLNEDPLSSLPLKKIDFEEIKEISTSNPQEPELKDLSPHLEYVFLE</sequence>
<gene>
    <name evidence="1" type="ORF">Tco_0681902</name>
</gene>
<accession>A0ABQ4XRJ0</accession>
<reference evidence="1" key="2">
    <citation type="submission" date="2022-01" db="EMBL/GenBank/DDBJ databases">
        <authorList>
            <person name="Yamashiro T."/>
            <person name="Shiraishi A."/>
            <person name="Satake H."/>
            <person name="Nakayama K."/>
        </authorList>
    </citation>
    <scope>NUCLEOTIDE SEQUENCE</scope>
</reference>
<dbReference type="EMBL" id="BQNB010009710">
    <property type="protein sequence ID" value="GJS67338.1"/>
    <property type="molecule type" value="Genomic_DNA"/>
</dbReference>
<protein>
    <recommendedName>
        <fullName evidence="3">Reverse transcriptase domain-containing protein</fullName>
    </recommendedName>
</protein>
<dbReference type="Proteomes" id="UP001151760">
    <property type="component" value="Unassembled WGS sequence"/>
</dbReference>
<keyword evidence="2" id="KW-1185">Reference proteome</keyword>
<evidence type="ECO:0000313" key="1">
    <source>
        <dbReference type="EMBL" id="GJS67338.1"/>
    </source>
</evidence>
<proteinExistence type="predicted"/>
<comment type="caution">
    <text evidence="1">The sequence shown here is derived from an EMBL/GenBank/DDBJ whole genome shotgun (WGS) entry which is preliminary data.</text>
</comment>
<reference evidence="1" key="1">
    <citation type="journal article" date="2022" name="Int. J. Mol. Sci.">
        <title>Draft Genome of Tanacetum Coccineum: Genomic Comparison of Closely Related Tanacetum-Family Plants.</title>
        <authorList>
            <person name="Yamashiro T."/>
            <person name="Shiraishi A."/>
            <person name="Nakayama K."/>
            <person name="Satake H."/>
        </authorList>
    </citation>
    <scope>NUCLEOTIDE SEQUENCE</scope>
</reference>
<organism evidence="1 2">
    <name type="scientific">Tanacetum coccineum</name>
    <dbReference type="NCBI Taxonomy" id="301880"/>
    <lineage>
        <taxon>Eukaryota</taxon>
        <taxon>Viridiplantae</taxon>
        <taxon>Streptophyta</taxon>
        <taxon>Embryophyta</taxon>
        <taxon>Tracheophyta</taxon>
        <taxon>Spermatophyta</taxon>
        <taxon>Magnoliopsida</taxon>
        <taxon>eudicotyledons</taxon>
        <taxon>Gunneridae</taxon>
        <taxon>Pentapetalae</taxon>
        <taxon>asterids</taxon>
        <taxon>campanulids</taxon>
        <taxon>Asterales</taxon>
        <taxon>Asteraceae</taxon>
        <taxon>Asteroideae</taxon>
        <taxon>Anthemideae</taxon>
        <taxon>Anthemidinae</taxon>
        <taxon>Tanacetum</taxon>
    </lineage>
</organism>
<name>A0ABQ4XRJ0_9ASTR</name>
<evidence type="ECO:0000313" key="2">
    <source>
        <dbReference type="Proteomes" id="UP001151760"/>
    </source>
</evidence>